<feature type="region of interest" description="Disordered" evidence="1">
    <location>
        <begin position="179"/>
        <end position="218"/>
    </location>
</feature>
<evidence type="ECO:0000313" key="4">
    <source>
        <dbReference type="Proteomes" id="UP000192758"/>
    </source>
</evidence>
<keyword evidence="4" id="KW-1185">Reference proteome</keyword>
<dbReference type="EMBL" id="MNPJ01000010">
    <property type="protein sequence ID" value="OQS55391.1"/>
    <property type="molecule type" value="Genomic_DNA"/>
</dbReference>
<dbReference type="Proteomes" id="UP000192758">
    <property type="component" value="Unassembled WGS sequence"/>
</dbReference>
<dbReference type="PANTHER" id="PTHR28112">
    <property type="entry name" value="SRP-INDEPENDENT TARGETING PROTEIN 3"/>
    <property type="match status" value="1"/>
</dbReference>
<dbReference type="VEuPathDB" id="MicrosporidiaDB:EHP00_1214"/>
<evidence type="ECO:0008006" key="5">
    <source>
        <dbReference type="Google" id="ProtNLM"/>
    </source>
</evidence>
<comment type="caution">
    <text evidence="3">The sequence shown here is derived from an EMBL/GenBank/DDBJ whole genome shotgun (WGS) entry which is preliminary data.</text>
</comment>
<feature type="transmembrane region" description="Helical" evidence="2">
    <location>
        <begin position="36"/>
        <end position="56"/>
    </location>
</feature>
<feature type="compositionally biased region" description="Basic and acidic residues" evidence="1">
    <location>
        <begin position="185"/>
        <end position="218"/>
    </location>
</feature>
<dbReference type="Pfam" id="PF10032">
    <property type="entry name" value="Pho88"/>
    <property type="match status" value="1"/>
</dbReference>
<dbReference type="GO" id="GO:0005739">
    <property type="term" value="C:mitochondrion"/>
    <property type="evidence" value="ECO:0007669"/>
    <property type="project" value="TreeGrafter"/>
</dbReference>
<proteinExistence type="predicted"/>
<evidence type="ECO:0000256" key="1">
    <source>
        <dbReference type="SAM" id="MobiDB-lite"/>
    </source>
</evidence>
<name>A0A1W0E824_9MICR</name>
<reference evidence="3 4" key="1">
    <citation type="journal article" date="2017" name="Environ. Microbiol.">
        <title>Decay of the glycolytic pathway and adaptation to intranuclear parasitism within Enterocytozoonidae microsporidia.</title>
        <authorList>
            <person name="Wiredu Boakye D."/>
            <person name="Jaroenlak P."/>
            <person name="Prachumwat A."/>
            <person name="Williams T.A."/>
            <person name="Bateman K.S."/>
            <person name="Itsathitphaisarn O."/>
            <person name="Sritunyalucksana K."/>
            <person name="Paszkiewicz K.H."/>
            <person name="Moore K.A."/>
            <person name="Stentiford G.D."/>
            <person name="Williams B.A."/>
        </authorList>
    </citation>
    <scope>NUCLEOTIDE SEQUENCE [LARGE SCALE GENOMIC DNA]</scope>
    <source>
        <strain evidence="3 4">TH1</strain>
    </source>
</reference>
<evidence type="ECO:0000313" key="3">
    <source>
        <dbReference type="EMBL" id="OQS55391.1"/>
    </source>
</evidence>
<keyword evidence="2" id="KW-0472">Membrane</keyword>
<dbReference type="GO" id="GO:0045047">
    <property type="term" value="P:protein targeting to ER"/>
    <property type="evidence" value="ECO:0007669"/>
    <property type="project" value="InterPro"/>
</dbReference>
<dbReference type="STRING" id="646526.A0A1W0E824"/>
<dbReference type="GO" id="GO:0005783">
    <property type="term" value="C:endoplasmic reticulum"/>
    <property type="evidence" value="ECO:0007669"/>
    <property type="project" value="InterPro"/>
</dbReference>
<dbReference type="AlphaFoldDB" id="A0A1W0E824"/>
<keyword evidence="2" id="KW-0812">Transmembrane</keyword>
<organism evidence="3 4">
    <name type="scientific">Ecytonucleospora hepatopenaei</name>
    <dbReference type="NCBI Taxonomy" id="646526"/>
    <lineage>
        <taxon>Eukaryota</taxon>
        <taxon>Fungi</taxon>
        <taxon>Fungi incertae sedis</taxon>
        <taxon>Microsporidia</taxon>
        <taxon>Enterocytozoonidae</taxon>
        <taxon>Ecytonucleospora</taxon>
    </lineage>
</organism>
<accession>A0A1W0E824</accession>
<dbReference type="InterPro" id="IPR012098">
    <property type="entry name" value="SND3_fun"/>
</dbReference>
<keyword evidence="2" id="KW-1133">Transmembrane helix</keyword>
<protein>
    <recommendedName>
        <fullName evidence="5">Inorganic phosphate transporter</fullName>
    </recommendedName>
</protein>
<gene>
    <name evidence="3" type="ORF">EHP00_1214</name>
</gene>
<sequence>MPVSLTTAEKILGPLLSLVPMLLGKNAFYMKPEYTNLIRMLFVFSIVFQLLCYQIIKSKIIKVNNQTRFKNKVQGQMEEEEVEISVYDYDMGECKAAMKKVVFDAAIAIVVHWKFKSIQMMFGNVLGLIKPLLFSGLFREYIYGQKLQRPWDKNYIYGSYTVENVKEEEKSKVKEVEEIVEEEETSKVEKNEKKTEKNVGKKEEEKNEKKKNQKLKED</sequence>
<evidence type="ECO:0000256" key="2">
    <source>
        <dbReference type="SAM" id="Phobius"/>
    </source>
</evidence>
<dbReference type="OrthoDB" id="2190094at2759"/>
<dbReference type="PANTHER" id="PTHR28112:SF1">
    <property type="entry name" value="SRP-INDEPENDENT TARGETING PROTEIN 3"/>
    <property type="match status" value="1"/>
</dbReference>